<gene>
    <name evidence="7" type="ORF">TVAG_474950</name>
</gene>
<dbReference type="InterPro" id="IPR008758">
    <property type="entry name" value="Peptidase_S28"/>
</dbReference>
<sequence length="491" mass="55891">MLLSFVSIARSTVQTLSYTQMVDHFARKPTYFTQRYFVNSDYANKSRNIILYLGGANELDPNEITPGPILEIASQTKSVIIGLEHRYFGKSVPTVNMSQFNMQYCSVPQAILDIKSFVLQGKIRNDYCTEPDFCKFFLMGKGYGGGLATWASTGFKRFYLGAWASSAPLVSINTFTQYDQKEAYFLGNITIEATNCYKVMHDVYNTIETVVVAKNESTKYMMQNFSIPDAENFMNNTVDFLYMFSEAMSRGIRNSSNVEHINNMCKELHQFKPCFATELIKILSNYTKIFTNNSFYDLRPQLGLEYGPMRPYFQLKCHDLGGFPVSNGNLRSPLLNSSYYNDQICLRFLERTLPDPDIFNRLHLGTDPQTENIIFTIGEYDQNIDISCTTNNTDYNRFAFIIKNAGFAEDFEPDYDARQDDLKFITGLAINKAVEIINNGQYFNMFYVEIIVGTISAVILLFTILLIILCVSKSGGKPDLSTQPLISQNLN</sequence>
<organism evidence="7 8">
    <name type="scientific">Trichomonas vaginalis (strain ATCC PRA-98 / G3)</name>
    <dbReference type="NCBI Taxonomy" id="412133"/>
    <lineage>
        <taxon>Eukaryota</taxon>
        <taxon>Metamonada</taxon>
        <taxon>Parabasalia</taxon>
        <taxon>Trichomonadida</taxon>
        <taxon>Trichomonadidae</taxon>
        <taxon>Trichomonas</taxon>
    </lineage>
</organism>
<dbReference type="ESTHER" id="triva-a2erp5">
    <property type="family name" value="Prolylcarboxypeptidase"/>
</dbReference>
<reference evidence="7" key="1">
    <citation type="submission" date="2006-10" db="EMBL/GenBank/DDBJ databases">
        <authorList>
            <person name="Amadeo P."/>
            <person name="Zhao Q."/>
            <person name="Wortman J."/>
            <person name="Fraser-Liggett C."/>
            <person name="Carlton J."/>
        </authorList>
    </citation>
    <scope>NUCLEOTIDE SEQUENCE</scope>
    <source>
        <strain evidence="7">G3</strain>
    </source>
</reference>
<dbReference type="GO" id="GO:0008239">
    <property type="term" value="F:dipeptidyl-peptidase activity"/>
    <property type="evidence" value="ECO:0000318"/>
    <property type="project" value="GO_Central"/>
</dbReference>
<dbReference type="PANTHER" id="PTHR11010">
    <property type="entry name" value="PROTEASE S28 PRO-X CARBOXYPEPTIDASE-RELATED"/>
    <property type="match status" value="1"/>
</dbReference>
<dbReference type="SMR" id="A2ERP5"/>
<dbReference type="AlphaFoldDB" id="A2ERP5"/>
<accession>A2ERP5</accession>
<evidence type="ECO:0000256" key="2">
    <source>
        <dbReference type="ARBA" id="ARBA00022670"/>
    </source>
</evidence>
<dbReference type="Gene3D" id="1.20.120.980">
    <property type="entry name" value="Serine carboxypeptidase S28, SKS domain"/>
    <property type="match status" value="1"/>
</dbReference>
<reference evidence="7" key="2">
    <citation type="journal article" date="2007" name="Science">
        <title>Draft genome sequence of the sexually transmitted pathogen Trichomonas vaginalis.</title>
        <authorList>
            <person name="Carlton J.M."/>
            <person name="Hirt R.P."/>
            <person name="Silva J.C."/>
            <person name="Delcher A.L."/>
            <person name="Schatz M."/>
            <person name="Zhao Q."/>
            <person name="Wortman J.R."/>
            <person name="Bidwell S.L."/>
            <person name="Alsmark U.C.M."/>
            <person name="Besteiro S."/>
            <person name="Sicheritz-Ponten T."/>
            <person name="Noel C.J."/>
            <person name="Dacks J.B."/>
            <person name="Foster P.G."/>
            <person name="Simillion C."/>
            <person name="Van de Peer Y."/>
            <person name="Miranda-Saavedra D."/>
            <person name="Barton G.J."/>
            <person name="Westrop G.D."/>
            <person name="Mueller S."/>
            <person name="Dessi D."/>
            <person name="Fiori P.L."/>
            <person name="Ren Q."/>
            <person name="Paulsen I."/>
            <person name="Zhang H."/>
            <person name="Bastida-Corcuera F.D."/>
            <person name="Simoes-Barbosa A."/>
            <person name="Brown M.T."/>
            <person name="Hayes R.D."/>
            <person name="Mukherjee M."/>
            <person name="Okumura C.Y."/>
            <person name="Schneider R."/>
            <person name="Smith A.J."/>
            <person name="Vanacova S."/>
            <person name="Villalvazo M."/>
            <person name="Haas B.J."/>
            <person name="Pertea M."/>
            <person name="Feldblyum T.V."/>
            <person name="Utterback T.R."/>
            <person name="Shu C.L."/>
            <person name="Osoegawa K."/>
            <person name="de Jong P.J."/>
            <person name="Hrdy I."/>
            <person name="Horvathova L."/>
            <person name="Zubacova Z."/>
            <person name="Dolezal P."/>
            <person name="Malik S.B."/>
            <person name="Logsdon J.M. Jr."/>
            <person name="Henze K."/>
            <person name="Gupta A."/>
            <person name="Wang C.C."/>
            <person name="Dunne R.L."/>
            <person name="Upcroft J.A."/>
            <person name="Upcroft P."/>
            <person name="White O."/>
            <person name="Salzberg S.L."/>
            <person name="Tang P."/>
            <person name="Chiu C.-H."/>
            <person name="Lee Y.-S."/>
            <person name="Embley T.M."/>
            <person name="Coombs G.H."/>
            <person name="Mottram J.C."/>
            <person name="Tachezy J."/>
            <person name="Fraser-Liggett C.M."/>
            <person name="Johnson P.J."/>
        </authorList>
    </citation>
    <scope>NUCLEOTIDE SEQUENCE [LARGE SCALE GENOMIC DNA]</scope>
    <source>
        <strain evidence="7">G3</strain>
    </source>
</reference>
<dbReference type="Pfam" id="PF05577">
    <property type="entry name" value="Peptidase_S28"/>
    <property type="match status" value="1"/>
</dbReference>
<protein>
    <submittedName>
        <fullName evidence="7">Clan SC, family S28, unassigned serine peptidase</fullName>
    </submittedName>
</protein>
<keyword evidence="5" id="KW-0325">Glycoprotein</keyword>
<evidence type="ECO:0000256" key="5">
    <source>
        <dbReference type="ARBA" id="ARBA00023180"/>
    </source>
</evidence>
<dbReference type="Gene3D" id="3.40.50.1820">
    <property type="entry name" value="alpha/beta hydrolase"/>
    <property type="match status" value="1"/>
</dbReference>
<keyword evidence="3" id="KW-0732">Signal</keyword>
<dbReference type="EMBL" id="DS113468">
    <property type="protein sequence ID" value="EAY04697.1"/>
    <property type="molecule type" value="Genomic_DNA"/>
</dbReference>
<dbReference type="SUPFAM" id="SSF53474">
    <property type="entry name" value="alpha/beta-Hydrolases"/>
    <property type="match status" value="1"/>
</dbReference>
<evidence type="ECO:0000313" key="8">
    <source>
        <dbReference type="Proteomes" id="UP000001542"/>
    </source>
</evidence>
<keyword evidence="8" id="KW-1185">Reference proteome</keyword>
<evidence type="ECO:0000313" key="7">
    <source>
        <dbReference type="EMBL" id="EAY04697.1"/>
    </source>
</evidence>
<dbReference type="InterPro" id="IPR042269">
    <property type="entry name" value="Ser_carbopepase_S28_SKS"/>
</dbReference>
<dbReference type="GO" id="GO:0006508">
    <property type="term" value="P:proteolysis"/>
    <property type="evidence" value="ECO:0007669"/>
    <property type="project" value="UniProtKB-KW"/>
</dbReference>
<keyword evidence="6" id="KW-0472">Membrane</keyword>
<feature type="transmembrane region" description="Helical" evidence="6">
    <location>
        <begin position="446"/>
        <end position="471"/>
    </location>
</feature>
<dbReference type="GO" id="GO:0070008">
    <property type="term" value="F:serine-type exopeptidase activity"/>
    <property type="evidence" value="ECO:0007669"/>
    <property type="project" value="InterPro"/>
</dbReference>
<evidence type="ECO:0000256" key="4">
    <source>
        <dbReference type="ARBA" id="ARBA00022801"/>
    </source>
</evidence>
<dbReference type="VEuPathDB" id="TrichDB:TVAGG3_0344750"/>
<dbReference type="KEGG" id="tva:4762560"/>
<evidence type="ECO:0000256" key="1">
    <source>
        <dbReference type="ARBA" id="ARBA00011079"/>
    </source>
</evidence>
<evidence type="ECO:0000256" key="6">
    <source>
        <dbReference type="SAM" id="Phobius"/>
    </source>
</evidence>
<keyword evidence="6" id="KW-1133">Transmembrane helix</keyword>
<evidence type="ECO:0000256" key="3">
    <source>
        <dbReference type="ARBA" id="ARBA00022729"/>
    </source>
</evidence>
<keyword evidence="2" id="KW-0645">Protease</keyword>
<proteinExistence type="inferred from homology"/>
<name>A2ERP5_TRIV3</name>
<dbReference type="OrthoDB" id="1735038at2759"/>
<dbReference type="VEuPathDB" id="TrichDB:TVAG_474950"/>
<keyword evidence="4" id="KW-0378">Hydrolase</keyword>
<dbReference type="InterPro" id="IPR029058">
    <property type="entry name" value="AB_hydrolase_fold"/>
</dbReference>
<dbReference type="eggNOG" id="KOG2182">
    <property type="taxonomic scope" value="Eukaryota"/>
</dbReference>
<dbReference type="PANTHER" id="PTHR11010:SF117">
    <property type="entry name" value="SERINE PROTEASE 16"/>
    <property type="match status" value="1"/>
</dbReference>
<dbReference type="InParanoid" id="A2ERP5"/>
<keyword evidence="6" id="KW-0812">Transmembrane</keyword>
<dbReference type="RefSeq" id="XP_001316920.1">
    <property type="nucleotide sequence ID" value="XM_001316885.1"/>
</dbReference>
<comment type="similarity">
    <text evidence="1">Belongs to the peptidase S28 family.</text>
</comment>
<dbReference type="Proteomes" id="UP000001542">
    <property type="component" value="Unassembled WGS sequence"/>
</dbReference>